<keyword evidence="5" id="KW-1185">Reference proteome</keyword>
<comment type="similarity">
    <text evidence="1">Belongs to the sulfur carrier protein TusA family.</text>
</comment>
<organism evidence="4 5">
    <name type="scientific">Clostridium cadaveris</name>
    <dbReference type="NCBI Taxonomy" id="1529"/>
    <lineage>
        <taxon>Bacteria</taxon>
        <taxon>Bacillati</taxon>
        <taxon>Bacillota</taxon>
        <taxon>Clostridia</taxon>
        <taxon>Eubacteriales</taxon>
        <taxon>Clostridiaceae</taxon>
        <taxon>Clostridium</taxon>
    </lineage>
</organism>
<dbReference type="Proteomes" id="UP000182135">
    <property type="component" value="Unassembled WGS sequence"/>
</dbReference>
<evidence type="ECO:0000313" key="3">
    <source>
        <dbReference type="EMBL" id="PWL54399.1"/>
    </source>
</evidence>
<keyword evidence="4" id="KW-0808">Transferase</keyword>
<dbReference type="InterPro" id="IPR036868">
    <property type="entry name" value="TusA-like_sf"/>
</dbReference>
<dbReference type="EMBL" id="FOOE01000006">
    <property type="protein sequence ID" value="SFF66949.1"/>
    <property type="molecule type" value="Genomic_DNA"/>
</dbReference>
<dbReference type="eggNOG" id="COG0425">
    <property type="taxonomic scope" value="Bacteria"/>
</dbReference>
<dbReference type="InterPro" id="IPR001455">
    <property type="entry name" value="TusA-like"/>
</dbReference>
<dbReference type="PROSITE" id="PS01148">
    <property type="entry name" value="UPF0033"/>
    <property type="match status" value="1"/>
</dbReference>
<dbReference type="CDD" id="cd03421">
    <property type="entry name" value="SirA_like_N"/>
    <property type="match status" value="1"/>
</dbReference>
<evidence type="ECO:0000313" key="4">
    <source>
        <dbReference type="EMBL" id="SFF66949.1"/>
    </source>
</evidence>
<evidence type="ECO:0000256" key="1">
    <source>
        <dbReference type="ARBA" id="ARBA00008984"/>
    </source>
</evidence>
<dbReference type="AlphaFoldDB" id="A0A1I2KKW6"/>
<dbReference type="PANTHER" id="PTHR33279:SF6">
    <property type="entry name" value="SULFUR CARRIER PROTEIN YEDF-RELATED"/>
    <property type="match status" value="1"/>
</dbReference>
<evidence type="ECO:0000259" key="2">
    <source>
        <dbReference type="PROSITE" id="PS01148"/>
    </source>
</evidence>
<protein>
    <submittedName>
        <fullName evidence="3">SirA family protein</fullName>
    </submittedName>
    <submittedName>
        <fullName evidence="4">TusA-related sulfurtransferase</fullName>
    </submittedName>
</protein>
<dbReference type="SUPFAM" id="SSF64307">
    <property type="entry name" value="SirA-like"/>
    <property type="match status" value="1"/>
</dbReference>
<dbReference type="RefSeq" id="WP_027638962.1">
    <property type="nucleotide sequence ID" value="NZ_BAAACD010000027.1"/>
</dbReference>
<gene>
    <name evidence="3" type="ORF">DBY38_04530</name>
    <name evidence="4" type="ORF">SAMN04487885_10640</name>
</gene>
<feature type="domain" description="UPF0033" evidence="2">
    <location>
        <begin position="4"/>
        <end position="28"/>
    </location>
</feature>
<proteinExistence type="inferred from homology"/>
<dbReference type="GeneID" id="90543226"/>
<name>A0A1I2KKW6_9CLOT</name>
<accession>A0A1I2KKW6</accession>
<sequence>MVRIDARGMSCPQPVLMTKNALEANPKGVEILVDNNTACRNVERFMKNAGYSVSVKEEDEDFILAATK</sequence>
<dbReference type="STRING" id="1529.SAMN04487885_10640"/>
<evidence type="ECO:0000313" key="6">
    <source>
        <dbReference type="Proteomes" id="UP000246114"/>
    </source>
</evidence>
<dbReference type="PANTHER" id="PTHR33279">
    <property type="entry name" value="SULFUR CARRIER PROTEIN YEDF-RELATED"/>
    <property type="match status" value="1"/>
</dbReference>
<dbReference type="Gene3D" id="3.30.110.40">
    <property type="entry name" value="TusA-like domain"/>
    <property type="match status" value="1"/>
</dbReference>
<dbReference type="EMBL" id="QAMZ01000023">
    <property type="protein sequence ID" value="PWL54399.1"/>
    <property type="molecule type" value="Genomic_DNA"/>
</dbReference>
<evidence type="ECO:0000313" key="5">
    <source>
        <dbReference type="Proteomes" id="UP000182135"/>
    </source>
</evidence>
<dbReference type="OrthoDB" id="9797352at2"/>
<dbReference type="Pfam" id="PF01206">
    <property type="entry name" value="TusA"/>
    <property type="match status" value="1"/>
</dbReference>
<reference evidence="3 6" key="2">
    <citation type="submission" date="2018-03" db="EMBL/GenBank/DDBJ databases">
        <title>The uncultured portion of the human microbiome is neutrally assembled.</title>
        <authorList>
            <person name="Jeraldo P."/>
            <person name="Boardman L."/>
            <person name="White B.A."/>
            <person name="Nelson H."/>
            <person name="Goldenfeld N."/>
            <person name="Chia N."/>
        </authorList>
    </citation>
    <scope>NUCLEOTIDE SEQUENCE [LARGE SCALE GENOMIC DNA]</scope>
    <source>
        <strain evidence="3">CIM:MAG 903</strain>
    </source>
</reference>
<reference evidence="4 5" key="1">
    <citation type="submission" date="2016-10" db="EMBL/GenBank/DDBJ databases">
        <authorList>
            <person name="de Groot N.N."/>
        </authorList>
    </citation>
    <scope>NUCLEOTIDE SEQUENCE [LARGE SCALE GENOMIC DNA]</scope>
    <source>
        <strain evidence="4 5">NLAE-zl-G419</strain>
    </source>
</reference>
<dbReference type="Proteomes" id="UP000246114">
    <property type="component" value="Unassembled WGS sequence"/>
</dbReference>
<dbReference type="GO" id="GO:0016740">
    <property type="term" value="F:transferase activity"/>
    <property type="evidence" value="ECO:0007669"/>
    <property type="project" value="UniProtKB-KW"/>
</dbReference>